<evidence type="ECO:0000313" key="7">
    <source>
        <dbReference type="EMBL" id="GGC75526.1"/>
    </source>
</evidence>
<dbReference type="AlphaFoldDB" id="A0A916XIB4"/>
<feature type="transmembrane region" description="Helical" evidence="6">
    <location>
        <begin position="132"/>
        <end position="153"/>
    </location>
</feature>
<feature type="transmembrane region" description="Helical" evidence="6">
    <location>
        <begin position="85"/>
        <end position="102"/>
    </location>
</feature>
<evidence type="ECO:0000256" key="4">
    <source>
        <dbReference type="ARBA" id="ARBA00022989"/>
    </source>
</evidence>
<keyword evidence="2" id="KW-1003">Cell membrane</keyword>
<keyword evidence="3 6" id="KW-0812">Transmembrane</keyword>
<dbReference type="Pfam" id="PF02653">
    <property type="entry name" value="BPD_transp_2"/>
    <property type="match status" value="1"/>
</dbReference>
<gene>
    <name evidence="7" type="ORF">GCM10011396_23500</name>
</gene>
<dbReference type="InterPro" id="IPR001851">
    <property type="entry name" value="ABC_transp_permease"/>
</dbReference>
<sequence length="321" mass="34000">MTSYLIFVATVAGIYAMLSLGLVTIWGQGGMVNLGLVGFFAVGAYASAILTERGLPIALAWLASAVIAGMVGVALTFVTRKMRGDYLAIVSLGFAEVVRVIAMNETWLTRGSDGISGIRSPLKAELGDLFSYFYLALVWAIAGLTAFALTRLFRSPFGRALRAIRDDEQVAAVAGKPVLRFKLNAFFIGALVTGLAGAMYAHLTSFIAPDSFIPLLTIYIFLAATTGGYTRVKGAIIGAIFVVALLESTRFLAGAIPSLNAVQVASVREMVIALALIVIMRIKADGFCPSKTEKSGVVSRNGNRNDESKTNIVAISVRDAA</sequence>
<evidence type="ECO:0000256" key="1">
    <source>
        <dbReference type="ARBA" id="ARBA00004651"/>
    </source>
</evidence>
<dbReference type="PANTHER" id="PTHR30482">
    <property type="entry name" value="HIGH-AFFINITY BRANCHED-CHAIN AMINO ACID TRANSPORT SYSTEM PERMEASE"/>
    <property type="match status" value="1"/>
</dbReference>
<name>A0A916XIB4_9BURK</name>
<organism evidence="7 8">
    <name type="scientific">Undibacterium terreum</name>
    <dbReference type="NCBI Taxonomy" id="1224302"/>
    <lineage>
        <taxon>Bacteria</taxon>
        <taxon>Pseudomonadati</taxon>
        <taxon>Pseudomonadota</taxon>
        <taxon>Betaproteobacteria</taxon>
        <taxon>Burkholderiales</taxon>
        <taxon>Oxalobacteraceae</taxon>
        <taxon>Undibacterium</taxon>
    </lineage>
</organism>
<keyword evidence="8" id="KW-1185">Reference proteome</keyword>
<keyword evidence="5 6" id="KW-0472">Membrane</keyword>
<reference evidence="7" key="1">
    <citation type="journal article" date="2014" name="Int. J. Syst. Evol. Microbiol.">
        <title>Complete genome sequence of Corynebacterium casei LMG S-19264T (=DSM 44701T), isolated from a smear-ripened cheese.</title>
        <authorList>
            <consortium name="US DOE Joint Genome Institute (JGI-PGF)"/>
            <person name="Walter F."/>
            <person name="Albersmeier A."/>
            <person name="Kalinowski J."/>
            <person name="Ruckert C."/>
        </authorList>
    </citation>
    <scope>NUCLEOTIDE SEQUENCE</scope>
    <source>
        <strain evidence="7">CGMCC 1.10998</strain>
    </source>
</reference>
<evidence type="ECO:0000313" key="8">
    <source>
        <dbReference type="Proteomes" id="UP000637423"/>
    </source>
</evidence>
<dbReference type="InterPro" id="IPR043428">
    <property type="entry name" value="LivM-like"/>
</dbReference>
<evidence type="ECO:0000256" key="6">
    <source>
        <dbReference type="SAM" id="Phobius"/>
    </source>
</evidence>
<evidence type="ECO:0000256" key="5">
    <source>
        <dbReference type="ARBA" id="ARBA00023136"/>
    </source>
</evidence>
<feature type="transmembrane region" description="Helical" evidence="6">
    <location>
        <begin position="211"/>
        <end position="229"/>
    </location>
</feature>
<comment type="subcellular location">
    <subcellularLocation>
        <location evidence="1">Cell membrane</location>
        <topology evidence="1">Multi-pass membrane protein</topology>
    </subcellularLocation>
</comment>
<dbReference type="EMBL" id="BMED01000002">
    <property type="protein sequence ID" value="GGC75526.1"/>
    <property type="molecule type" value="Genomic_DNA"/>
</dbReference>
<feature type="transmembrane region" description="Helical" evidence="6">
    <location>
        <begin position="236"/>
        <end position="256"/>
    </location>
</feature>
<reference evidence="7" key="2">
    <citation type="submission" date="2020-09" db="EMBL/GenBank/DDBJ databases">
        <authorList>
            <person name="Sun Q."/>
            <person name="Zhou Y."/>
        </authorList>
    </citation>
    <scope>NUCLEOTIDE SEQUENCE</scope>
    <source>
        <strain evidence="7">CGMCC 1.10998</strain>
    </source>
</reference>
<feature type="transmembrane region" description="Helical" evidence="6">
    <location>
        <begin position="6"/>
        <end position="25"/>
    </location>
</feature>
<feature type="transmembrane region" description="Helical" evidence="6">
    <location>
        <begin position="57"/>
        <end position="78"/>
    </location>
</feature>
<evidence type="ECO:0000256" key="2">
    <source>
        <dbReference type="ARBA" id="ARBA00022475"/>
    </source>
</evidence>
<proteinExistence type="predicted"/>
<feature type="transmembrane region" description="Helical" evidence="6">
    <location>
        <begin position="32"/>
        <end position="51"/>
    </location>
</feature>
<dbReference type="Proteomes" id="UP000637423">
    <property type="component" value="Unassembled WGS sequence"/>
</dbReference>
<feature type="transmembrane region" description="Helical" evidence="6">
    <location>
        <begin position="262"/>
        <end position="282"/>
    </location>
</feature>
<dbReference type="RefSeq" id="WP_188566235.1">
    <property type="nucleotide sequence ID" value="NZ_BMED01000002.1"/>
</dbReference>
<comment type="caution">
    <text evidence="7">The sequence shown here is derived from an EMBL/GenBank/DDBJ whole genome shotgun (WGS) entry which is preliminary data.</text>
</comment>
<dbReference type="GO" id="GO:0015658">
    <property type="term" value="F:branched-chain amino acid transmembrane transporter activity"/>
    <property type="evidence" value="ECO:0007669"/>
    <property type="project" value="InterPro"/>
</dbReference>
<evidence type="ECO:0000256" key="3">
    <source>
        <dbReference type="ARBA" id="ARBA00022692"/>
    </source>
</evidence>
<accession>A0A916XIB4</accession>
<dbReference type="CDD" id="cd06581">
    <property type="entry name" value="TM_PBP1_LivM_like"/>
    <property type="match status" value="1"/>
</dbReference>
<protein>
    <submittedName>
        <fullName evidence="7">Branched-chain amino acid ABC transporter permease</fullName>
    </submittedName>
</protein>
<keyword evidence="4 6" id="KW-1133">Transmembrane helix</keyword>
<dbReference type="PANTHER" id="PTHR30482:SF10">
    <property type="entry name" value="HIGH-AFFINITY BRANCHED-CHAIN AMINO ACID TRANSPORT PROTEIN BRAE"/>
    <property type="match status" value="1"/>
</dbReference>
<feature type="transmembrane region" description="Helical" evidence="6">
    <location>
        <begin position="185"/>
        <end position="205"/>
    </location>
</feature>
<dbReference type="GO" id="GO:0005886">
    <property type="term" value="C:plasma membrane"/>
    <property type="evidence" value="ECO:0007669"/>
    <property type="project" value="UniProtKB-SubCell"/>
</dbReference>